<gene>
    <name evidence="1" type="ORF">H4W31_005623</name>
</gene>
<organism evidence="1 2">
    <name type="scientific">Plantactinospora soyae</name>
    <dbReference type="NCBI Taxonomy" id="1544732"/>
    <lineage>
        <taxon>Bacteria</taxon>
        <taxon>Bacillati</taxon>
        <taxon>Actinomycetota</taxon>
        <taxon>Actinomycetes</taxon>
        <taxon>Micromonosporales</taxon>
        <taxon>Micromonosporaceae</taxon>
        <taxon>Plantactinospora</taxon>
    </lineage>
</organism>
<dbReference type="RefSeq" id="WP_192769352.1">
    <property type="nucleotide sequence ID" value="NZ_JADBEB010000001.1"/>
</dbReference>
<dbReference type="EMBL" id="JADBEB010000001">
    <property type="protein sequence ID" value="MBE1489985.1"/>
    <property type="molecule type" value="Genomic_DNA"/>
</dbReference>
<keyword evidence="2" id="KW-1185">Reference proteome</keyword>
<proteinExistence type="predicted"/>
<name>A0A927MF48_9ACTN</name>
<dbReference type="Proteomes" id="UP000649753">
    <property type="component" value="Unassembled WGS sequence"/>
</dbReference>
<reference evidence="1" key="1">
    <citation type="submission" date="2020-10" db="EMBL/GenBank/DDBJ databases">
        <title>Sequencing the genomes of 1000 actinobacteria strains.</title>
        <authorList>
            <person name="Klenk H.-P."/>
        </authorList>
    </citation>
    <scope>NUCLEOTIDE SEQUENCE</scope>
    <source>
        <strain evidence="1">DSM 46832</strain>
    </source>
</reference>
<accession>A0A927MF48</accession>
<evidence type="ECO:0000313" key="1">
    <source>
        <dbReference type="EMBL" id="MBE1489985.1"/>
    </source>
</evidence>
<dbReference type="AlphaFoldDB" id="A0A927MF48"/>
<evidence type="ECO:0000313" key="2">
    <source>
        <dbReference type="Proteomes" id="UP000649753"/>
    </source>
</evidence>
<protein>
    <recommendedName>
        <fullName evidence="3">Septum formation-related domain-containing protein</fullName>
    </recommendedName>
</protein>
<evidence type="ECO:0008006" key="3">
    <source>
        <dbReference type="Google" id="ProtNLM"/>
    </source>
</evidence>
<comment type="caution">
    <text evidence="1">The sequence shown here is derived from an EMBL/GenBank/DDBJ whole genome shotgun (WGS) entry which is preliminary data.</text>
</comment>
<sequence length="161" mass="17849">MMNLPSRRWAVAATVGTLAAISAIDPTVSPPQAKDDTFISAQTGGILNIEGGECFADPAYSRQAAEVVVRYEPCEEGADNQSYGFLRAADGPWQRPELASFAWQGCGDFFERRWPDRSGGRLDFYPILPTEQTWADGDRMVMCVVYRPRGRLTDSVLPQLR</sequence>